<evidence type="ECO:0000313" key="16">
    <source>
        <dbReference type="WBParaSite" id="SMUV_0000714701-mRNA-1"/>
    </source>
</evidence>
<keyword evidence="11" id="KW-0131">Cell cycle</keyword>
<evidence type="ECO:0000256" key="12">
    <source>
        <dbReference type="ARBA" id="ARBA00023328"/>
    </source>
</evidence>
<evidence type="ECO:0000256" key="8">
    <source>
        <dbReference type="ARBA" id="ARBA00022840"/>
    </source>
</evidence>
<feature type="coiled-coil region" evidence="13">
    <location>
        <begin position="160"/>
        <end position="402"/>
    </location>
</feature>
<accession>A0A0N5AR16</accession>
<dbReference type="InterPro" id="IPR044986">
    <property type="entry name" value="KIF15/KIN-12"/>
</dbReference>
<keyword evidence="12" id="KW-0137">Centromere</keyword>
<keyword evidence="10" id="KW-0505">Motor protein</keyword>
<evidence type="ECO:0000256" key="4">
    <source>
        <dbReference type="ARBA" id="ARBA00022618"/>
    </source>
</evidence>
<protein>
    <submittedName>
        <fullName evidence="16">Nuf2 domain-containing protein</fullName>
    </submittedName>
</protein>
<evidence type="ECO:0000256" key="3">
    <source>
        <dbReference type="ARBA" id="ARBA00022454"/>
    </source>
</evidence>
<evidence type="ECO:0000256" key="10">
    <source>
        <dbReference type="ARBA" id="ARBA00023175"/>
    </source>
</evidence>
<reference evidence="16" key="1">
    <citation type="submission" date="2017-02" db="UniProtKB">
        <authorList>
            <consortium name="WormBaseParasite"/>
        </authorList>
    </citation>
    <scope>IDENTIFICATION</scope>
</reference>
<keyword evidence="9 13" id="KW-0175">Coiled coil</keyword>
<keyword evidence="8" id="KW-0067">ATP-binding</keyword>
<evidence type="ECO:0000256" key="7">
    <source>
        <dbReference type="ARBA" id="ARBA00022776"/>
    </source>
</evidence>
<dbReference type="GO" id="GO:0005524">
    <property type="term" value="F:ATP binding"/>
    <property type="evidence" value="ECO:0007669"/>
    <property type="project" value="UniProtKB-KW"/>
</dbReference>
<dbReference type="InterPro" id="IPR005549">
    <property type="entry name" value="Kinetochore_Nuf2_N"/>
</dbReference>
<sequence>MSQFRPSINTNTRQSSVFVRPLSEPEEIAQNLSKHFPFLNVTASDIAKPTCEVVCDIYHCIAEKVMKIAPATFTVPPLSAVPESGCDSELFSNVIPKIVILSAMSALLEDISDSPGPEFGMNDLIIPDPKATRHFLSVLLDFLEFSEKANKEVEYAFSVHDEKKAELQTLEKEILGKANELEKLRSESNSRKRLANEVREQLDQVLRMSQDLKDEIDKMQGDCKTDDAEIKRIRSEIEDLNEQVSQLNAQMEVSKLEDELQSVKERLSTKRRESAEAHNRKRLNAQNAKAIEVITNKIDDLKRCKEDFAQKEEEINILRDSVKKTQDDLHSLEKLMKLEEDKATSSNLSFQRDCEKHSQELASISEQIQVMEKAADDLRKRMDNVNKENLAVQNEIRDVKREMAGTVRNVEAKMHKLESWLNTVFNQVNEDRDLFEEEQNQFAEAVDLVNVSFDNKISEGHDTFTASVRNESTIVTKQTES</sequence>
<dbReference type="PANTHER" id="PTHR37739">
    <property type="entry name" value="KINESIN-LIKE PROTEIN KIN-12D"/>
    <property type="match status" value="1"/>
</dbReference>
<comment type="similarity">
    <text evidence="2">Belongs to the NUF2 family.</text>
</comment>
<dbReference type="AlphaFoldDB" id="A0A0N5AR16"/>
<evidence type="ECO:0000256" key="2">
    <source>
        <dbReference type="ARBA" id="ARBA00005498"/>
    </source>
</evidence>
<keyword evidence="4" id="KW-0132">Cell division</keyword>
<evidence type="ECO:0000256" key="13">
    <source>
        <dbReference type="SAM" id="Coils"/>
    </source>
</evidence>
<dbReference type="Gene3D" id="1.10.418.60">
    <property type="entry name" value="Ncd80 complex, Nuf2 subunit"/>
    <property type="match status" value="1"/>
</dbReference>
<keyword evidence="15" id="KW-1185">Reference proteome</keyword>
<comment type="subcellular location">
    <subcellularLocation>
        <location evidence="1">Chromosome</location>
        <location evidence="1">Centromere</location>
    </subcellularLocation>
</comment>
<keyword evidence="6" id="KW-0547">Nucleotide-binding</keyword>
<dbReference type="GO" id="GO:0031262">
    <property type="term" value="C:Ndc80 complex"/>
    <property type="evidence" value="ECO:0007669"/>
    <property type="project" value="InterPro"/>
</dbReference>
<dbReference type="STRING" id="451379.A0A0N5AR16"/>
<evidence type="ECO:0000256" key="1">
    <source>
        <dbReference type="ARBA" id="ARBA00004584"/>
    </source>
</evidence>
<dbReference type="GO" id="GO:0005874">
    <property type="term" value="C:microtubule"/>
    <property type="evidence" value="ECO:0007669"/>
    <property type="project" value="UniProtKB-KW"/>
</dbReference>
<evidence type="ECO:0000256" key="11">
    <source>
        <dbReference type="ARBA" id="ARBA00023306"/>
    </source>
</evidence>
<evidence type="ECO:0000256" key="9">
    <source>
        <dbReference type="ARBA" id="ARBA00023054"/>
    </source>
</evidence>
<dbReference type="InterPro" id="IPR038275">
    <property type="entry name" value="Nuf2_N_sf"/>
</dbReference>
<dbReference type="Pfam" id="PF03800">
    <property type="entry name" value="Nuf2"/>
    <property type="match status" value="1"/>
</dbReference>
<dbReference type="GO" id="GO:0051301">
    <property type="term" value="P:cell division"/>
    <property type="evidence" value="ECO:0007669"/>
    <property type="project" value="UniProtKB-KW"/>
</dbReference>
<evidence type="ECO:0000256" key="6">
    <source>
        <dbReference type="ARBA" id="ARBA00022741"/>
    </source>
</evidence>
<keyword evidence="5" id="KW-0493">Microtubule</keyword>
<evidence type="ECO:0000259" key="14">
    <source>
        <dbReference type="Pfam" id="PF03800"/>
    </source>
</evidence>
<keyword evidence="7" id="KW-0498">Mitosis</keyword>
<dbReference type="WBParaSite" id="SMUV_0000714701-mRNA-1">
    <property type="protein sequence ID" value="SMUV_0000714701-mRNA-1"/>
    <property type="gene ID" value="SMUV_0000714701"/>
</dbReference>
<organism evidence="15 16">
    <name type="scientific">Syphacia muris</name>
    <dbReference type="NCBI Taxonomy" id="451379"/>
    <lineage>
        <taxon>Eukaryota</taxon>
        <taxon>Metazoa</taxon>
        <taxon>Ecdysozoa</taxon>
        <taxon>Nematoda</taxon>
        <taxon>Chromadorea</taxon>
        <taxon>Rhabditida</taxon>
        <taxon>Spirurina</taxon>
        <taxon>Oxyuridomorpha</taxon>
        <taxon>Oxyuroidea</taxon>
        <taxon>Oxyuridae</taxon>
        <taxon>Syphacia</taxon>
    </lineage>
</organism>
<feature type="domain" description="Kinetochore protein Nuf2 N-terminal" evidence="14">
    <location>
        <begin position="21"/>
        <end position="154"/>
    </location>
</feature>
<evidence type="ECO:0000256" key="5">
    <source>
        <dbReference type="ARBA" id="ARBA00022701"/>
    </source>
</evidence>
<name>A0A0N5AR16_9BILA</name>
<dbReference type="PANTHER" id="PTHR37739:SF8">
    <property type="entry name" value="KINESIN-LIKE PROTEIN KIN-12D"/>
    <property type="match status" value="1"/>
</dbReference>
<dbReference type="Proteomes" id="UP000046393">
    <property type="component" value="Unplaced"/>
</dbReference>
<evidence type="ECO:0000313" key="15">
    <source>
        <dbReference type="Proteomes" id="UP000046393"/>
    </source>
</evidence>
<keyword evidence="3" id="KW-0158">Chromosome</keyword>
<proteinExistence type="inferred from homology"/>